<evidence type="ECO:0000256" key="7">
    <source>
        <dbReference type="RuleBase" id="RU000492"/>
    </source>
</evidence>
<dbReference type="GO" id="GO:0003724">
    <property type="term" value="F:RNA helicase activity"/>
    <property type="evidence" value="ECO:0007669"/>
    <property type="project" value="InterPro"/>
</dbReference>
<keyword evidence="1 7" id="KW-0547">Nucleotide-binding</keyword>
<dbReference type="SMART" id="SM00490">
    <property type="entry name" value="HELICc"/>
    <property type="match status" value="1"/>
</dbReference>
<dbReference type="InterPro" id="IPR050079">
    <property type="entry name" value="DEAD_box_RNA_helicase"/>
</dbReference>
<dbReference type="PROSITE" id="PS51194">
    <property type="entry name" value="HELICASE_CTER"/>
    <property type="match status" value="1"/>
</dbReference>
<dbReference type="Pfam" id="PF00271">
    <property type="entry name" value="Helicase_C"/>
    <property type="match status" value="1"/>
</dbReference>
<dbReference type="InterPro" id="IPR011545">
    <property type="entry name" value="DEAD/DEAH_box_helicase_dom"/>
</dbReference>
<dbReference type="OrthoDB" id="6232645at2"/>
<keyword evidence="3 7" id="KW-0347">Helicase</keyword>
<keyword evidence="2 7" id="KW-0378">Hydrolase</keyword>
<dbReference type="PROSITE" id="PS51195">
    <property type="entry name" value="Q_MOTIF"/>
    <property type="match status" value="1"/>
</dbReference>
<evidence type="ECO:0000259" key="11">
    <source>
        <dbReference type="PROSITE" id="PS51195"/>
    </source>
</evidence>
<feature type="domain" description="Helicase C-terminal" evidence="10">
    <location>
        <begin position="237"/>
        <end position="385"/>
    </location>
</feature>
<dbReference type="Gene3D" id="3.40.50.300">
    <property type="entry name" value="P-loop containing nucleotide triphosphate hydrolases"/>
    <property type="match status" value="2"/>
</dbReference>
<evidence type="ECO:0000256" key="2">
    <source>
        <dbReference type="ARBA" id="ARBA00022801"/>
    </source>
</evidence>
<keyword evidence="13" id="KW-1185">Reference proteome</keyword>
<organism evidence="12 13">
    <name type="scientific">Aliidiomarina iranensis</name>
    <dbReference type="NCBI Taxonomy" id="1434071"/>
    <lineage>
        <taxon>Bacteria</taxon>
        <taxon>Pseudomonadati</taxon>
        <taxon>Pseudomonadota</taxon>
        <taxon>Gammaproteobacteria</taxon>
        <taxon>Alteromonadales</taxon>
        <taxon>Idiomarinaceae</taxon>
        <taxon>Aliidiomarina</taxon>
    </lineage>
</organism>
<protein>
    <submittedName>
        <fullName evidence="12">ATP-dependent RNA helicase SrmB</fullName>
    </submittedName>
</protein>
<dbReference type="GO" id="GO:0003676">
    <property type="term" value="F:nucleic acid binding"/>
    <property type="evidence" value="ECO:0007669"/>
    <property type="project" value="InterPro"/>
</dbReference>
<reference evidence="13" key="1">
    <citation type="journal article" date="2018" name="Front. Microbiol.">
        <title>Genome-Based Analysis Reveals the Taxonomy and Diversity of the Family Idiomarinaceae.</title>
        <authorList>
            <person name="Liu Y."/>
            <person name="Lai Q."/>
            <person name="Shao Z."/>
        </authorList>
    </citation>
    <scope>NUCLEOTIDE SEQUENCE [LARGE SCALE GENOMIC DNA]</scope>
    <source>
        <strain evidence="13">GBPy7</strain>
    </source>
</reference>
<evidence type="ECO:0000313" key="12">
    <source>
        <dbReference type="EMBL" id="RUO20448.1"/>
    </source>
</evidence>
<dbReference type="PROSITE" id="PS00039">
    <property type="entry name" value="DEAD_ATP_HELICASE"/>
    <property type="match status" value="1"/>
</dbReference>
<feature type="compositionally biased region" description="Basic residues" evidence="8">
    <location>
        <begin position="388"/>
        <end position="400"/>
    </location>
</feature>
<evidence type="ECO:0000256" key="5">
    <source>
        <dbReference type="ARBA" id="ARBA00038437"/>
    </source>
</evidence>
<dbReference type="CDD" id="cd18787">
    <property type="entry name" value="SF2_C_DEAD"/>
    <property type="match status" value="1"/>
</dbReference>
<gene>
    <name evidence="12" type="ORF">CWE08_08265</name>
</gene>
<comment type="similarity">
    <text evidence="5 7">Belongs to the DEAD box helicase family.</text>
</comment>
<evidence type="ECO:0000256" key="1">
    <source>
        <dbReference type="ARBA" id="ARBA00022741"/>
    </source>
</evidence>
<dbReference type="EMBL" id="PIPJ01000005">
    <property type="protein sequence ID" value="RUO20448.1"/>
    <property type="molecule type" value="Genomic_DNA"/>
</dbReference>
<evidence type="ECO:0000256" key="8">
    <source>
        <dbReference type="SAM" id="MobiDB-lite"/>
    </source>
</evidence>
<feature type="domain" description="DEAD-box RNA helicase Q" evidence="11">
    <location>
        <begin position="3"/>
        <end position="31"/>
    </location>
</feature>
<dbReference type="RefSeq" id="WP_126767429.1">
    <property type="nucleotide sequence ID" value="NZ_PIPJ01000005.1"/>
</dbReference>
<evidence type="ECO:0000256" key="4">
    <source>
        <dbReference type="ARBA" id="ARBA00022840"/>
    </source>
</evidence>
<dbReference type="GO" id="GO:0005829">
    <property type="term" value="C:cytosol"/>
    <property type="evidence" value="ECO:0007669"/>
    <property type="project" value="TreeGrafter"/>
</dbReference>
<dbReference type="PANTHER" id="PTHR47959:SF3">
    <property type="entry name" value="ATP-DEPENDENT RNA HELICASE SRMB"/>
    <property type="match status" value="1"/>
</dbReference>
<feature type="short sequence motif" description="Q motif" evidence="6">
    <location>
        <begin position="3"/>
        <end position="31"/>
    </location>
</feature>
<dbReference type="InterPro" id="IPR014001">
    <property type="entry name" value="Helicase_ATP-bd"/>
</dbReference>
<dbReference type="SUPFAM" id="SSF52540">
    <property type="entry name" value="P-loop containing nucleoside triphosphate hydrolases"/>
    <property type="match status" value="1"/>
</dbReference>
<dbReference type="PANTHER" id="PTHR47959">
    <property type="entry name" value="ATP-DEPENDENT RNA HELICASE RHLE-RELATED"/>
    <property type="match status" value="1"/>
</dbReference>
<dbReference type="InterPro" id="IPR000629">
    <property type="entry name" value="RNA-helicase_DEAD-box_CS"/>
</dbReference>
<dbReference type="AlphaFoldDB" id="A0A432VVN4"/>
<dbReference type="InterPro" id="IPR044742">
    <property type="entry name" value="DEAD/DEAH_RhlB"/>
</dbReference>
<dbReference type="InterPro" id="IPR014014">
    <property type="entry name" value="RNA_helicase_DEAD_Q_motif"/>
</dbReference>
<dbReference type="Pfam" id="PF00270">
    <property type="entry name" value="DEAD"/>
    <property type="match status" value="1"/>
</dbReference>
<evidence type="ECO:0000256" key="6">
    <source>
        <dbReference type="PROSITE-ProRule" id="PRU00552"/>
    </source>
</evidence>
<evidence type="ECO:0000256" key="3">
    <source>
        <dbReference type="ARBA" id="ARBA00022806"/>
    </source>
</evidence>
<keyword evidence="4 7" id="KW-0067">ATP-binding</keyword>
<sequence length="436" mass="48556">MNPEWDQLELDSALINTLLDAGLMKPTKIQQEVIPLTLDARDVLAASPTGTGKTLAFLLPAIQHLIDYPRRSPGSARVLVLAPTRELAEQIGRQSEILCAAVGLTSLTVTGGVNFGSHTGAFKENLDIVIATPGRLLDYLGDEKFSAEALEILVLDEADRMLDMGFRQPVEQIINEAMNLRQRLLFSATADHHTLATFSKQVLAKPEFINVEPPRREKGKIHQWVHIADDAEHKQALLKHLLGDFNGRVLVFVRKRERAHELAEALQRMGYGAVAMEGGLPQDERQKRLKSFSDVRQRILVATDVAARGLDIPDVELVVNYDLPRKGDTFLHRIGRTGRAGKTGTAIALVEAHDAENLGRIERYLTERLERRFIPELRPKFKFPEPHKKSKSKKKKKALKGSKSSSPKGTKQKGARPNMSTVKGKQKVDPIKKRSS</sequence>
<feature type="domain" description="Helicase ATP-binding" evidence="9">
    <location>
        <begin position="34"/>
        <end position="208"/>
    </location>
</feature>
<dbReference type="GO" id="GO:0016787">
    <property type="term" value="F:hydrolase activity"/>
    <property type="evidence" value="ECO:0007669"/>
    <property type="project" value="UniProtKB-KW"/>
</dbReference>
<dbReference type="PROSITE" id="PS51192">
    <property type="entry name" value="HELICASE_ATP_BIND_1"/>
    <property type="match status" value="1"/>
</dbReference>
<feature type="region of interest" description="Disordered" evidence="8">
    <location>
        <begin position="380"/>
        <end position="436"/>
    </location>
</feature>
<dbReference type="GO" id="GO:0005524">
    <property type="term" value="F:ATP binding"/>
    <property type="evidence" value="ECO:0007669"/>
    <property type="project" value="UniProtKB-KW"/>
</dbReference>
<dbReference type="InterPro" id="IPR027417">
    <property type="entry name" value="P-loop_NTPase"/>
</dbReference>
<proteinExistence type="inferred from homology"/>
<dbReference type="InterPro" id="IPR001650">
    <property type="entry name" value="Helicase_C-like"/>
</dbReference>
<evidence type="ECO:0000259" key="10">
    <source>
        <dbReference type="PROSITE" id="PS51194"/>
    </source>
</evidence>
<name>A0A432VVN4_9GAMM</name>
<accession>A0A432VVN4</accession>
<feature type="compositionally biased region" description="Basic and acidic residues" evidence="8">
    <location>
        <begin position="426"/>
        <end position="436"/>
    </location>
</feature>
<comment type="caution">
    <text evidence="12">The sequence shown here is derived from an EMBL/GenBank/DDBJ whole genome shotgun (WGS) entry which is preliminary data.</text>
</comment>
<dbReference type="CDD" id="cd00268">
    <property type="entry name" value="DEADc"/>
    <property type="match status" value="1"/>
</dbReference>
<evidence type="ECO:0000259" key="9">
    <source>
        <dbReference type="PROSITE" id="PS51192"/>
    </source>
</evidence>
<dbReference type="NCBIfam" id="NF008394">
    <property type="entry name" value="PRK11192.1"/>
    <property type="match status" value="1"/>
</dbReference>
<dbReference type="SMART" id="SM00487">
    <property type="entry name" value="DEXDc"/>
    <property type="match status" value="1"/>
</dbReference>
<dbReference type="Proteomes" id="UP000288395">
    <property type="component" value="Unassembled WGS sequence"/>
</dbReference>
<evidence type="ECO:0000313" key="13">
    <source>
        <dbReference type="Proteomes" id="UP000288395"/>
    </source>
</evidence>